<dbReference type="AlphaFoldDB" id="A0A4P9XG23"/>
<dbReference type="InterPro" id="IPR053005">
    <property type="entry name" value="Nuclear_Pos-Cytoskel_Interact"/>
</dbReference>
<dbReference type="GO" id="GO:0015631">
    <property type="term" value="F:tubulin binding"/>
    <property type="evidence" value="ECO:0007669"/>
    <property type="project" value="TreeGrafter"/>
</dbReference>
<proteinExistence type="predicted"/>
<evidence type="ECO:0000256" key="1">
    <source>
        <dbReference type="SAM" id="Coils"/>
    </source>
</evidence>
<dbReference type="PANTHER" id="PTHR28190">
    <property type="entry name" value="NUCLEAR MIGRATION PROTEIN NUM1"/>
    <property type="match status" value="1"/>
</dbReference>
<evidence type="ECO:0000313" key="3">
    <source>
        <dbReference type="EMBL" id="RKP04542.1"/>
    </source>
</evidence>
<dbReference type="STRING" id="78915.A0A4P9XG23"/>
<reference evidence="4" key="1">
    <citation type="journal article" date="2018" name="Nat. Microbiol.">
        <title>Leveraging single-cell genomics to expand the fungal tree of life.</title>
        <authorList>
            <person name="Ahrendt S.R."/>
            <person name="Quandt C.A."/>
            <person name="Ciobanu D."/>
            <person name="Clum A."/>
            <person name="Salamov A."/>
            <person name="Andreopoulos B."/>
            <person name="Cheng J.F."/>
            <person name="Woyke T."/>
            <person name="Pelin A."/>
            <person name="Henrissat B."/>
            <person name="Reynolds N.K."/>
            <person name="Benny G.L."/>
            <person name="Smith M.E."/>
            <person name="James T.Y."/>
            <person name="Grigoriev I.V."/>
        </authorList>
    </citation>
    <scope>NUCLEOTIDE SEQUENCE [LARGE SCALE GENOMIC DNA]</scope>
    <source>
        <strain evidence="4">RSA 1356</strain>
    </source>
</reference>
<accession>A0A4P9XG23</accession>
<dbReference type="EMBL" id="KZ993644">
    <property type="protein sequence ID" value="RKP04542.1"/>
    <property type="molecule type" value="Genomic_DNA"/>
</dbReference>
<protein>
    <submittedName>
        <fullName evidence="3">Uncharacterized protein</fullName>
    </submittedName>
</protein>
<feature type="compositionally biased region" description="Low complexity" evidence="2">
    <location>
        <begin position="70"/>
        <end position="83"/>
    </location>
</feature>
<feature type="region of interest" description="Disordered" evidence="2">
    <location>
        <begin position="27"/>
        <end position="116"/>
    </location>
</feature>
<name>A0A4P9XG23_9FUNG</name>
<feature type="coiled-coil region" evidence="1">
    <location>
        <begin position="268"/>
        <end position="411"/>
    </location>
</feature>
<feature type="compositionally biased region" description="Basic residues" evidence="2">
    <location>
        <begin position="84"/>
        <end position="93"/>
    </location>
</feature>
<dbReference type="Proteomes" id="UP000271241">
    <property type="component" value="Unassembled WGS sequence"/>
</dbReference>
<keyword evidence="4" id="KW-1185">Reference proteome</keyword>
<evidence type="ECO:0000313" key="4">
    <source>
        <dbReference type="Proteomes" id="UP000271241"/>
    </source>
</evidence>
<dbReference type="GO" id="GO:0005938">
    <property type="term" value="C:cell cortex"/>
    <property type="evidence" value="ECO:0007669"/>
    <property type="project" value="TreeGrafter"/>
</dbReference>
<dbReference type="PANTHER" id="PTHR28190:SF1">
    <property type="entry name" value="NUCLEAR MIGRATION PROTEIN NUM1"/>
    <property type="match status" value="1"/>
</dbReference>
<sequence length="512" mass="55875">MASSAVPVVEVSADSSTTVTATAATLLDDDTTSLSSLDDAADYTTDQLMVPTSSADGRRRGRSRSRSRSPHSGARSSSQFRRPSPLRRSRSHQQLHVSLSAGTPGPRASAPKGPVTHAEAVIRALRKKLQDKEMEATMAADIGQMLLKEIDGLKIRLERYESPDVAKIEEDALERLGELRRDYEMYTVAIAAATGAAGGAGNGARATVPRRKTMEQTGERPTLAGILDDDLMSSTAAAAAAQSAVQDHLVHHQLSVATEIGSDLLQQAAQLRTNIIHLEEARARLDELSAEQQREIELLRTQVKRGAEMEEQAQDATWNLELANQDLRAQIHSLQQQQAKATHEHGKTQHALAVATDSIEQLKEQESKLQLQIERAKLRHEQEMSDMRHTNSALQRDKSELNRKVDALNRELASRRTVGGTRPQTPDPSAHVDHEAAAAAAAAELMAARALLDGQTVLGDDLDAFDDLNNLDATMRVQSLQSETLNASLAHAYRTIAALRSSLNRERLEKEE</sequence>
<feature type="compositionally biased region" description="Basic residues" evidence="2">
    <location>
        <begin position="59"/>
        <end position="69"/>
    </location>
</feature>
<feature type="compositionally biased region" description="Low complexity" evidence="2">
    <location>
        <begin position="27"/>
        <end position="38"/>
    </location>
</feature>
<keyword evidence="1" id="KW-0175">Coiled coil</keyword>
<organism evidence="3 4">
    <name type="scientific">Thamnocephalis sphaerospora</name>
    <dbReference type="NCBI Taxonomy" id="78915"/>
    <lineage>
        <taxon>Eukaryota</taxon>
        <taxon>Fungi</taxon>
        <taxon>Fungi incertae sedis</taxon>
        <taxon>Zoopagomycota</taxon>
        <taxon>Zoopagomycotina</taxon>
        <taxon>Zoopagomycetes</taxon>
        <taxon>Zoopagales</taxon>
        <taxon>Sigmoideomycetaceae</taxon>
        <taxon>Thamnocephalis</taxon>
    </lineage>
</organism>
<dbReference type="GO" id="GO:0005739">
    <property type="term" value="C:mitochondrion"/>
    <property type="evidence" value="ECO:0007669"/>
    <property type="project" value="TreeGrafter"/>
</dbReference>
<evidence type="ECO:0000256" key="2">
    <source>
        <dbReference type="SAM" id="MobiDB-lite"/>
    </source>
</evidence>
<dbReference type="OrthoDB" id="2149224at2759"/>
<feature type="non-terminal residue" evidence="3">
    <location>
        <position position="512"/>
    </location>
</feature>
<gene>
    <name evidence="3" type="ORF">THASP1DRAFT_33680</name>
</gene>
<dbReference type="GO" id="GO:0000226">
    <property type="term" value="P:microtubule cytoskeleton organization"/>
    <property type="evidence" value="ECO:0007669"/>
    <property type="project" value="TreeGrafter"/>
</dbReference>